<evidence type="ECO:0000256" key="2">
    <source>
        <dbReference type="ARBA" id="ARBA00022692"/>
    </source>
</evidence>
<feature type="transmembrane region" description="Helical" evidence="5">
    <location>
        <begin position="323"/>
        <end position="343"/>
    </location>
</feature>
<evidence type="ECO:0000259" key="6">
    <source>
        <dbReference type="PROSITE" id="PS50234"/>
    </source>
</evidence>
<keyword evidence="1" id="KW-1003">Cell membrane</keyword>
<accession>A0A518B193</accession>
<dbReference type="InterPro" id="IPR050768">
    <property type="entry name" value="UPF0353/GerABKA_families"/>
</dbReference>
<feature type="domain" description="VWFA" evidence="6">
    <location>
        <begin position="91"/>
        <end position="304"/>
    </location>
</feature>
<evidence type="ECO:0000256" key="3">
    <source>
        <dbReference type="ARBA" id="ARBA00022989"/>
    </source>
</evidence>
<gene>
    <name evidence="7" type="ORF">Pan216_15720</name>
</gene>
<keyword evidence="2 5" id="KW-0812">Transmembrane</keyword>
<dbReference type="SMART" id="SM00327">
    <property type="entry name" value="VWA"/>
    <property type="match status" value="1"/>
</dbReference>
<organism evidence="7 8">
    <name type="scientific">Kolteria novifilia</name>
    <dbReference type="NCBI Taxonomy" id="2527975"/>
    <lineage>
        <taxon>Bacteria</taxon>
        <taxon>Pseudomonadati</taxon>
        <taxon>Planctomycetota</taxon>
        <taxon>Planctomycetia</taxon>
        <taxon>Kolteriales</taxon>
        <taxon>Kolteriaceae</taxon>
        <taxon>Kolteria</taxon>
    </lineage>
</organism>
<dbReference type="Pfam" id="PF00092">
    <property type="entry name" value="VWA"/>
    <property type="match status" value="1"/>
</dbReference>
<dbReference type="KEGG" id="knv:Pan216_15720"/>
<dbReference type="InterPro" id="IPR024163">
    <property type="entry name" value="Aerotolerance_reg_N"/>
</dbReference>
<dbReference type="OrthoDB" id="6206554at2"/>
<dbReference type="RefSeq" id="WP_145257010.1">
    <property type="nucleotide sequence ID" value="NZ_CP036279.1"/>
</dbReference>
<dbReference type="Pfam" id="PF07584">
    <property type="entry name" value="BatA"/>
    <property type="match status" value="1"/>
</dbReference>
<dbReference type="PROSITE" id="PS50234">
    <property type="entry name" value="VWFA"/>
    <property type="match status" value="1"/>
</dbReference>
<evidence type="ECO:0000313" key="7">
    <source>
        <dbReference type="EMBL" id="QDU60722.1"/>
    </source>
</evidence>
<dbReference type="SUPFAM" id="SSF53300">
    <property type="entry name" value="vWA-like"/>
    <property type="match status" value="1"/>
</dbReference>
<evidence type="ECO:0000313" key="8">
    <source>
        <dbReference type="Proteomes" id="UP000317093"/>
    </source>
</evidence>
<name>A0A518B193_9BACT</name>
<evidence type="ECO:0000256" key="1">
    <source>
        <dbReference type="ARBA" id="ARBA00022475"/>
    </source>
</evidence>
<dbReference type="InterPro" id="IPR036465">
    <property type="entry name" value="vWFA_dom_sf"/>
</dbReference>
<dbReference type="InterPro" id="IPR002035">
    <property type="entry name" value="VWF_A"/>
</dbReference>
<dbReference type="Proteomes" id="UP000317093">
    <property type="component" value="Chromosome"/>
</dbReference>
<keyword evidence="4 5" id="KW-0472">Membrane</keyword>
<keyword evidence="3 5" id="KW-1133">Transmembrane helix</keyword>
<keyword evidence="8" id="KW-1185">Reference proteome</keyword>
<dbReference type="PANTHER" id="PTHR22550:SF5">
    <property type="entry name" value="LEUCINE ZIPPER PROTEIN 4"/>
    <property type="match status" value="1"/>
</dbReference>
<dbReference type="Gene3D" id="3.40.50.410">
    <property type="entry name" value="von Willebrand factor, type A domain"/>
    <property type="match status" value="1"/>
</dbReference>
<dbReference type="AlphaFoldDB" id="A0A518B193"/>
<evidence type="ECO:0000256" key="4">
    <source>
        <dbReference type="ARBA" id="ARBA00023136"/>
    </source>
</evidence>
<dbReference type="PANTHER" id="PTHR22550">
    <property type="entry name" value="SPORE GERMINATION PROTEIN"/>
    <property type="match status" value="1"/>
</dbReference>
<protein>
    <submittedName>
        <fullName evidence="7">von Willebrand factor type A domain protein</fullName>
    </submittedName>
</protein>
<evidence type="ECO:0000256" key="5">
    <source>
        <dbReference type="SAM" id="Phobius"/>
    </source>
</evidence>
<proteinExistence type="predicted"/>
<reference evidence="7 8" key="1">
    <citation type="submission" date="2019-02" db="EMBL/GenBank/DDBJ databases">
        <title>Deep-cultivation of Planctomycetes and their phenomic and genomic characterization uncovers novel biology.</title>
        <authorList>
            <person name="Wiegand S."/>
            <person name="Jogler M."/>
            <person name="Boedeker C."/>
            <person name="Pinto D."/>
            <person name="Vollmers J."/>
            <person name="Rivas-Marin E."/>
            <person name="Kohn T."/>
            <person name="Peeters S.H."/>
            <person name="Heuer A."/>
            <person name="Rast P."/>
            <person name="Oberbeckmann S."/>
            <person name="Bunk B."/>
            <person name="Jeske O."/>
            <person name="Meyerdierks A."/>
            <person name="Storesund J.E."/>
            <person name="Kallscheuer N."/>
            <person name="Luecker S."/>
            <person name="Lage O.M."/>
            <person name="Pohl T."/>
            <person name="Merkel B.J."/>
            <person name="Hornburger P."/>
            <person name="Mueller R.-W."/>
            <person name="Bruemmer F."/>
            <person name="Labrenz M."/>
            <person name="Spormann A.M."/>
            <person name="Op den Camp H."/>
            <person name="Overmann J."/>
            <person name="Amann R."/>
            <person name="Jetten M.S.M."/>
            <person name="Mascher T."/>
            <person name="Medema M.H."/>
            <person name="Devos D.P."/>
            <person name="Kaster A.-K."/>
            <person name="Ovreas L."/>
            <person name="Rohde M."/>
            <person name="Galperin M.Y."/>
            <person name="Jogler C."/>
        </authorList>
    </citation>
    <scope>NUCLEOTIDE SEQUENCE [LARGE SCALE GENOMIC DNA]</scope>
    <source>
        <strain evidence="7 8">Pan216</strain>
    </source>
</reference>
<dbReference type="EMBL" id="CP036279">
    <property type="protein sequence ID" value="QDU60722.1"/>
    <property type="molecule type" value="Genomic_DNA"/>
</dbReference>
<sequence>MNTSFRFAEPWYLLLLVPLGVAIWSTWRRRHRSAVLFSSVDLVRHVPVTLAQRLKGYVPWLRYAGLGLVIVALAQPQQGEEEFRVQTEGIAIEMCLDKSGSMKALDFEINGTPTTRLEVVKKVFRDFVKGRDDDKIGLVAFGGYASSLCPLTLDHPALLEILKTVQIPEPIYDSRGNIINQSLLEEELSTAIGDALAVAVDRIKDVDGKSKVIILLSDGESNAGVISPEEAAEAAKQLGVKIYTIGVGSTGPVPIEEDTYGGKRIVQRYLELDEQTLVNLAEMTGGKYFSAGDRQSLEEIYAEINQLEKTKSEGRLYTKYRELFAYLLYPGLVLILLEVFLSATRFRTLP</sequence>
<feature type="transmembrane region" description="Helical" evidence="5">
    <location>
        <begin position="12"/>
        <end position="27"/>
    </location>
</feature>